<dbReference type="InterPro" id="IPR041823">
    <property type="entry name" value="YHR202W_N"/>
</dbReference>
<accession>A0AAW0YZK6</accession>
<dbReference type="GeneID" id="92180221"/>
<dbReference type="KEGG" id="kne:92180221"/>
<dbReference type="InterPro" id="IPR053828">
    <property type="entry name" value="Nucleosidase_C"/>
</dbReference>
<dbReference type="InterPro" id="IPR004843">
    <property type="entry name" value="Calcineurin-like_PHP"/>
</dbReference>
<dbReference type="PANTHER" id="PTHR11575">
    <property type="entry name" value="5'-NUCLEOTIDASE-RELATED"/>
    <property type="match status" value="1"/>
</dbReference>
<dbReference type="GO" id="GO:0016787">
    <property type="term" value="F:hydrolase activity"/>
    <property type="evidence" value="ECO:0007669"/>
    <property type="project" value="InterPro"/>
</dbReference>
<dbReference type="InterPro" id="IPR014485">
    <property type="entry name" value="Pesterase_C1039"/>
</dbReference>
<gene>
    <name evidence="4" type="ORF">IAR55_002963</name>
</gene>
<feature type="signal peptide" evidence="1">
    <location>
        <begin position="1"/>
        <end position="15"/>
    </location>
</feature>
<dbReference type="AlphaFoldDB" id="A0AAW0YZK6"/>
<dbReference type="SUPFAM" id="SSF55816">
    <property type="entry name" value="5'-nucleotidase (syn. UDP-sugar hydrolase), C-terminal domain"/>
    <property type="match status" value="1"/>
</dbReference>
<dbReference type="FunFam" id="3.60.21.10:FF:000043">
    <property type="entry name" value="Ser/Thr protein phosphatase family"/>
    <property type="match status" value="1"/>
</dbReference>
<dbReference type="GO" id="GO:0005576">
    <property type="term" value="C:extracellular region"/>
    <property type="evidence" value="ECO:0007669"/>
    <property type="project" value="UniProtKB-ARBA"/>
</dbReference>
<dbReference type="Pfam" id="PF00149">
    <property type="entry name" value="Metallophos"/>
    <property type="match status" value="1"/>
</dbReference>
<dbReference type="Proteomes" id="UP001388673">
    <property type="component" value="Unassembled WGS sequence"/>
</dbReference>
<comment type="caution">
    <text evidence="4">The sequence shown here is derived from an EMBL/GenBank/DDBJ whole genome shotgun (WGS) entry which is preliminary data.</text>
</comment>
<organism evidence="4 5">
    <name type="scientific">Kwoniella newhampshirensis</name>
    <dbReference type="NCBI Taxonomy" id="1651941"/>
    <lineage>
        <taxon>Eukaryota</taxon>
        <taxon>Fungi</taxon>
        <taxon>Dikarya</taxon>
        <taxon>Basidiomycota</taxon>
        <taxon>Agaricomycotina</taxon>
        <taxon>Tremellomycetes</taxon>
        <taxon>Tremellales</taxon>
        <taxon>Cryptococcaceae</taxon>
        <taxon>Kwoniella</taxon>
    </lineage>
</organism>
<evidence type="ECO:0000259" key="3">
    <source>
        <dbReference type="Pfam" id="PF21953"/>
    </source>
</evidence>
<dbReference type="GO" id="GO:0005829">
    <property type="term" value="C:cytosol"/>
    <property type="evidence" value="ECO:0007669"/>
    <property type="project" value="TreeGrafter"/>
</dbReference>
<evidence type="ECO:0000259" key="2">
    <source>
        <dbReference type="Pfam" id="PF00149"/>
    </source>
</evidence>
<dbReference type="Pfam" id="PF21953">
    <property type="entry name" value="NadN_nucleosid_C"/>
    <property type="match status" value="1"/>
</dbReference>
<dbReference type="SUPFAM" id="SSF56300">
    <property type="entry name" value="Metallo-dependent phosphatases"/>
    <property type="match status" value="1"/>
</dbReference>
<feature type="domain" description="Calcineurin-like phosphoesterase" evidence="2">
    <location>
        <begin position="34"/>
        <end position="263"/>
    </location>
</feature>
<dbReference type="InterPro" id="IPR029052">
    <property type="entry name" value="Metallo-depent_PP-like"/>
</dbReference>
<reference evidence="4 5" key="1">
    <citation type="journal article" date="2024" name="bioRxiv">
        <title>Comparative genomics of Cryptococcus and Kwoniella reveals pathogenesis evolution and contrasting karyotype dynamics via intercentromeric recombination or chromosome fusion.</title>
        <authorList>
            <person name="Coelho M.A."/>
            <person name="David-Palma M."/>
            <person name="Shea T."/>
            <person name="Bowers K."/>
            <person name="McGinley-Smith S."/>
            <person name="Mohammad A.W."/>
            <person name="Gnirke A."/>
            <person name="Yurkov A.M."/>
            <person name="Nowrousian M."/>
            <person name="Sun S."/>
            <person name="Cuomo C.A."/>
            <person name="Heitman J."/>
        </authorList>
    </citation>
    <scope>NUCLEOTIDE SEQUENCE [LARGE SCALE GENOMIC DNA]</scope>
    <source>
        <strain evidence="4 5">CBS 13917</strain>
    </source>
</reference>
<dbReference type="InterPro" id="IPR036907">
    <property type="entry name" value="5'-Nucleotdase_C_sf"/>
</dbReference>
<protein>
    <recommendedName>
        <fullName evidence="6">Vacuolar protein</fullName>
    </recommendedName>
</protein>
<evidence type="ECO:0000313" key="5">
    <source>
        <dbReference type="Proteomes" id="UP001388673"/>
    </source>
</evidence>
<dbReference type="Gene3D" id="3.60.21.10">
    <property type="match status" value="1"/>
</dbReference>
<dbReference type="Gene3D" id="3.90.780.10">
    <property type="entry name" value="5'-Nucleotidase, C-terminal domain"/>
    <property type="match status" value="1"/>
</dbReference>
<name>A0AAW0YZK6_9TREE</name>
<evidence type="ECO:0008006" key="6">
    <source>
        <dbReference type="Google" id="ProtNLM"/>
    </source>
</evidence>
<dbReference type="PIRSF" id="PIRSF017316">
    <property type="entry name" value="Pesterase_C1039"/>
    <property type="match status" value="1"/>
</dbReference>
<feature type="domain" description="Putative 5'-nucleotidase C-terminal" evidence="3">
    <location>
        <begin position="358"/>
        <end position="567"/>
    </location>
</feature>
<dbReference type="GO" id="GO:0009166">
    <property type="term" value="P:nucleotide catabolic process"/>
    <property type="evidence" value="ECO:0007669"/>
    <property type="project" value="InterPro"/>
</dbReference>
<keyword evidence="1" id="KW-0732">Signal</keyword>
<sequence length="609" mass="67938">MRTPLLLSGLGLVAANSIELPKPTRQLEWKDVNFLSTSDTHGWLLGHQHATWPEPNYSGDFGSFASFATHLRSIADSKGLDLLLIDAGDHHDGSGLVSSSPDGPGRTEEIFSQLPYDVMAVGNHELYHYDDALELYEHMHRWNGRYVTSNVNITVKDSAERWKSVPLGKQFLKFKTNQGRSVTAFGIIFNFGAHDKGITIQKSSKLAKEGWFQDAIRDAPDYFVLAGHMPARGETAEWAPIFDAIRKVHPNIPIYVFGGHTHVRDCTQFDTRSIAVVPGRYMETLAFTSSSLPVGEADDKPLDVARRYLDANPTTYKWHTNTTDDSFDLPIGKNITLALTELASSLNVSTNLGIAPHDYFLDRHPYGHPRSVITLFSDKVMPATITDKKRHGDRIIISTGGSLRFDLFAGNFDRNDELTISPFVNKFYYTRLSAGLARNVTDQLNRAGASKLLPTVPSSQAEEEQRVRETYSEWMRSQWEDYVQLQAVEDGVKDGQQTVMSNGNDAKKPSTLGYVTKDACPDKGDDIEHIPVPYSGDQPDFISTPFPKVDDDDMIDVVVMDFAMDDFLVAVNTLDPTLGLKESMMQPYADGLGINVVFGMYAREQWQGK</sequence>
<dbReference type="CDD" id="cd07407">
    <property type="entry name" value="MPP_YHR202W_N"/>
    <property type="match status" value="1"/>
</dbReference>
<keyword evidence="5" id="KW-1185">Reference proteome</keyword>
<evidence type="ECO:0000256" key="1">
    <source>
        <dbReference type="SAM" id="SignalP"/>
    </source>
</evidence>
<proteinExistence type="predicted"/>
<dbReference type="PANTHER" id="PTHR11575:SF22">
    <property type="entry name" value="ADL392WP"/>
    <property type="match status" value="1"/>
</dbReference>
<dbReference type="EMBL" id="JBCAWK010000005">
    <property type="protein sequence ID" value="KAK8858734.1"/>
    <property type="molecule type" value="Genomic_DNA"/>
</dbReference>
<evidence type="ECO:0000313" key="4">
    <source>
        <dbReference type="EMBL" id="KAK8858734.1"/>
    </source>
</evidence>
<dbReference type="RefSeq" id="XP_066803575.1">
    <property type="nucleotide sequence ID" value="XM_066946074.1"/>
</dbReference>
<dbReference type="InterPro" id="IPR006179">
    <property type="entry name" value="5_nucleotidase/apyrase"/>
</dbReference>
<feature type="chain" id="PRO_5043777182" description="Vacuolar protein" evidence="1">
    <location>
        <begin position="16"/>
        <end position="609"/>
    </location>
</feature>